<protein>
    <submittedName>
        <fullName evidence="3">Uncharacterized protein</fullName>
    </submittedName>
</protein>
<gene>
    <name evidence="2" type="ordered locus">Cd36_17010</name>
    <name evidence="3" type="ORF">CD36_17010</name>
</gene>
<dbReference type="GeneID" id="8045743"/>
<feature type="region of interest" description="Disordered" evidence="1">
    <location>
        <begin position="350"/>
        <end position="373"/>
    </location>
</feature>
<dbReference type="CGD" id="CAL0000165239">
    <property type="gene designation" value="Cd36_17010"/>
</dbReference>
<evidence type="ECO:0000313" key="2">
    <source>
        <dbReference type="CGD" id="CAL0000165239"/>
    </source>
</evidence>
<dbReference type="Proteomes" id="UP000002605">
    <property type="component" value="Chromosome 2"/>
</dbReference>
<keyword evidence="4" id="KW-1185">Reference proteome</keyword>
<evidence type="ECO:0000313" key="3">
    <source>
        <dbReference type="EMBL" id="CAX43479.1"/>
    </source>
</evidence>
<accession>B9WAQ9</accession>
<feature type="compositionally biased region" description="Low complexity" evidence="1">
    <location>
        <begin position="242"/>
        <end position="258"/>
    </location>
</feature>
<reference evidence="3 4" key="1">
    <citation type="journal article" date="2009" name="Genome Res.">
        <title>Comparative genomics of the fungal pathogens Candida dubliniensis and Candida albicans.</title>
        <authorList>
            <person name="Jackson A.P."/>
            <person name="Gamble J.A."/>
            <person name="Yeomans T."/>
            <person name="Moran G.P."/>
            <person name="Saunders D."/>
            <person name="Harris D."/>
            <person name="Aslett M."/>
            <person name="Barrell J.F."/>
            <person name="Butler G."/>
            <person name="Citiulo F."/>
            <person name="Coleman D.C."/>
            <person name="de Groot P.W.J."/>
            <person name="Goodwin T.J."/>
            <person name="Quail M.A."/>
            <person name="McQuillan J."/>
            <person name="Munro C.A."/>
            <person name="Pain A."/>
            <person name="Poulter R.T."/>
            <person name="Rajandream M.A."/>
            <person name="Renauld H."/>
            <person name="Spiering M.J."/>
            <person name="Tivey A."/>
            <person name="Gow N.A.R."/>
            <person name="Barrell B."/>
            <person name="Sullivan D.J."/>
            <person name="Berriman M."/>
        </authorList>
    </citation>
    <scope>NUCLEOTIDE SEQUENCE [LARGE SCALE GENOMIC DNA]</scope>
    <source>
        <strain evidence="4">CD36 / ATCC MYA-646 / CBS 7987 / NCPF 3949 / NRRL Y-17841</strain>
    </source>
</reference>
<dbReference type="VEuPathDB" id="FungiDB:CD36_17010"/>
<dbReference type="RefSeq" id="XP_002418179.1">
    <property type="nucleotide sequence ID" value="XM_002418134.1"/>
</dbReference>
<dbReference type="AlphaFoldDB" id="B9WAQ9"/>
<dbReference type="KEGG" id="cdu:CD36_17010"/>
<dbReference type="EMBL" id="FM992689">
    <property type="protein sequence ID" value="CAX43479.1"/>
    <property type="molecule type" value="Genomic_DNA"/>
</dbReference>
<organism evidence="3 4">
    <name type="scientific">Candida dubliniensis (strain CD36 / ATCC MYA-646 / CBS 7987 / NCPF 3949 / NRRL Y-17841)</name>
    <name type="common">Yeast</name>
    <dbReference type="NCBI Taxonomy" id="573826"/>
    <lineage>
        <taxon>Eukaryota</taxon>
        <taxon>Fungi</taxon>
        <taxon>Dikarya</taxon>
        <taxon>Ascomycota</taxon>
        <taxon>Saccharomycotina</taxon>
        <taxon>Pichiomycetes</taxon>
        <taxon>Debaryomycetaceae</taxon>
        <taxon>Candida/Lodderomyces clade</taxon>
        <taxon>Candida</taxon>
    </lineage>
</organism>
<proteinExistence type="predicted"/>
<evidence type="ECO:0000256" key="1">
    <source>
        <dbReference type="SAM" id="MobiDB-lite"/>
    </source>
</evidence>
<dbReference type="HOGENOM" id="CLU_644044_0_0_1"/>
<feature type="compositionally biased region" description="Acidic residues" evidence="1">
    <location>
        <begin position="355"/>
        <end position="373"/>
    </location>
</feature>
<sequence length="422" mass="48367">MLSLIDLKPDFVFSQYEISIIKSIWRSLDLNNPIILKDFYYTVSTTINNTGTTINGVLNPQRDTFTPLIITQQDIMNIINDYQVEEFIKVATSLIYHLEFGKELPENEIVQLSKRNYRIYKLYYKQYLTLGNSLMETIENYTNLLMGNNKQIFSRFLSILLSAILYYSNDVTFADTTTTTTTTTTATPTTTHSNASIYSEHSYSMFSLNTDNTSSSSSAATTTTTADVIALEEIFKPPQLADITPQDPQDPQNTTTDTDCSEDATITNSIYNNRLNNDDDDDVDDNTIENINGSTSTFDSSYDYLNSFSFSPDDYDDYNDYGDNDDNDENFNGKKIDYKKLESKSKIDKYKYNDDNDNDNDNDDDDDEDDFDDFDDTKSIVSTISNLSSSFKNWGINRKKSNKDKFKSTKKFIHKNILRNEK</sequence>
<dbReference type="OrthoDB" id="4024176at2759"/>
<feature type="region of interest" description="Disordered" evidence="1">
    <location>
        <begin position="239"/>
        <end position="296"/>
    </location>
</feature>
<name>B9WAQ9_CANDC</name>
<dbReference type="eggNOG" id="ENOG502T5KA">
    <property type="taxonomic scope" value="Eukaryota"/>
</dbReference>
<feature type="compositionally biased region" description="Acidic residues" evidence="1">
    <location>
        <begin position="278"/>
        <end position="287"/>
    </location>
</feature>
<evidence type="ECO:0000313" key="4">
    <source>
        <dbReference type="Proteomes" id="UP000002605"/>
    </source>
</evidence>